<dbReference type="EMBL" id="JAHLJV010000159">
    <property type="protein sequence ID" value="KAK1566134.1"/>
    <property type="molecule type" value="Genomic_DNA"/>
</dbReference>
<reference evidence="2" key="1">
    <citation type="submission" date="2021-06" db="EMBL/GenBank/DDBJ databases">
        <title>Comparative genomics, transcriptomics and evolutionary studies reveal genomic signatures of adaptation to plant cell wall in hemibiotrophic fungi.</title>
        <authorList>
            <consortium name="DOE Joint Genome Institute"/>
            <person name="Baroncelli R."/>
            <person name="Diaz J.F."/>
            <person name="Benocci T."/>
            <person name="Peng M."/>
            <person name="Battaglia E."/>
            <person name="Haridas S."/>
            <person name="Andreopoulos W."/>
            <person name="Labutti K."/>
            <person name="Pangilinan J."/>
            <person name="Floch G.L."/>
            <person name="Makela M.R."/>
            <person name="Henrissat B."/>
            <person name="Grigoriev I.V."/>
            <person name="Crouch J.A."/>
            <person name="De Vries R.P."/>
            <person name="Sukno S.A."/>
            <person name="Thon M.R."/>
        </authorList>
    </citation>
    <scope>NUCLEOTIDE SEQUENCE</scope>
    <source>
        <strain evidence="2">CBS 125086</strain>
    </source>
</reference>
<keyword evidence="3" id="KW-1185">Reference proteome</keyword>
<sequence length="288" mass="31447">MSCGLRSDSDWRAPLRRRILQAIHPSIPACFAAGLARLYLKLVLALQTPLQTPSPKPTTTTRTGPRQSRVTLAIIHKTTPTTKLAAIRAASIVGRRTTVRRKAPRYITLRRVVCSTLWVPTHSIVNTQTSLLVDLPIHDWFLHPDKSPGVRTPLFVLPFRRSNCLQAFSGPLALYCVRVELPPMTTFTSTAGPARPANSTTEQHLPPLRNFEPPGNGRVIVACNEAIATLVVGSITPSSPFSVARPRARASLFDSGTSSHGPAATLQSCRRRSSAQRSVAYASRPQLK</sequence>
<feature type="compositionally biased region" description="Polar residues" evidence="1">
    <location>
        <begin position="188"/>
        <end position="203"/>
    </location>
</feature>
<dbReference type="RefSeq" id="XP_060407350.1">
    <property type="nucleotide sequence ID" value="XM_060550659.1"/>
</dbReference>
<gene>
    <name evidence="2" type="ORF">LY79DRAFT_105395</name>
</gene>
<feature type="region of interest" description="Disordered" evidence="1">
    <location>
        <begin position="252"/>
        <end position="288"/>
    </location>
</feature>
<comment type="caution">
    <text evidence="2">The sequence shown here is derived from an EMBL/GenBank/DDBJ whole genome shotgun (WGS) entry which is preliminary data.</text>
</comment>
<proteinExistence type="predicted"/>
<dbReference type="GeneID" id="85434899"/>
<feature type="region of interest" description="Disordered" evidence="1">
    <location>
        <begin position="188"/>
        <end position="208"/>
    </location>
</feature>
<dbReference type="Proteomes" id="UP001230504">
    <property type="component" value="Unassembled WGS sequence"/>
</dbReference>
<accession>A0AAD8UXT5</accession>
<evidence type="ECO:0000256" key="1">
    <source>
        <dbReference type="SAM" id="MobiDB-lite"/>
    </source>
</evidence>
<evidence type="ECO:0000313" key="3">
    <source>
        <dbReference type="Proteomes" id="UP001230504"/>
    </source>
</evidence>
<evidence type="ECO:0000313" key="2">
    <source>
        <dbReference type="EMBL" id="KAK1566134.1"/>
    </source>
</evidence>
<organism evidence="2 3">
    <name type="scientific">Colletotrichum navitas</name>
    <dbReference type="NCBI Taxonomy" id="681940"/>
    <lineage>
        <taxon>Eukaryota</taxon>
        <taxon>Fungi</taxon>
        <taxon>Dikarya</taxon>
        <taxon>Ascomycota</taxon>
        <taxon>Pezizomycotina</taxon>
        <taxon>Sordariomycetes</taxon>
        <taxon>Hypocreomycetidae</taxon>
        <taxon>Glomerellales</taxon>
        <taxon>Glomerellaceae</taxon>
        <taxon>Colletotrichum</taxon>
        <taxon>Colletotrichum graminicola species complex</taxon>
    </lineage>
</organism>
<protein>
    <submittedName>
        <fullName evidence="2">Uncharacterized protein</fullName>
    </submittedName>
</protein>
<feature type="compositionally biased region" description="Low complexity" evidence="1">
    <location>
        <begin position="275"/>
        <end position="288"/>
    </location>
</feature>
<name>A0AAD8UXT5_9PEZI</name>
<dbReference type="AlphaFoldDB" id="A0AAD8UXT5"/>